<comment type="similarity">
    <text evidence="2 6">Belongs to the RRP36 family.</text>
</comment>
<dbReference type="Pfam" id="PF06102">
    <property type="entry name" value="RRP36"/>
    <property type="match status" value="1"/>
</dbReference>
<gene>
    <name evidence="8" type="ORF">PFUGPA_00077</name>
</gene>
<dbReference type="GO" id="GO:0000462">
    <property type="term" value="P:maturation of SSU-rRNA from tricistronic rRNA transcript (SSU-rRNA, 5.8S rRNA, LSU-rRNA)"/>
    <property type="evidence" value="ECO:0007669"/>
    <property type="project" value="TreeGrafter"/>
</dbReference>
<organism evidence="8 9">
    <name type="scientific">Plasmodium falciparum (isolate Palo Alto / Uganda)</name>
    <dbReference type="NCBI Taxonomy" id="57270"/>
    <lineage>
        <taxon>Eukaryota</taxon>
        <taxon>Sar</taxon>
        <taxon>Alveolata</taxon>
        <taxon>Apicomplexa</taxon>
        <taxon>Aconoidasida</taxon>
        <taxon>Haemosporida</taxon>
        <taxon>Plasmodiidae</taxon>
        <taxon>Plasmodium</taxon>
        <taxon>Plasmodium (Laverania)</taxon>
    </lineage>
</organism>
<keyword evidence="3 6" id="KW-0690">Ribosome biogenesis</keyword>
<keyword evidence="6" id="KW-0687">Ribonucleoprotein</keyword>
<dbReference type="PANTHER" id="PTHR21738:SF0">
    <property type="entry name" value="RIBOSOMAL RNA PROCESSING PROTEIN 36 HOMOLOG"/>
    <property type="match status" value="1"/>
</dbReference>
<dbReference type="Proteomes" id="UP000019103">
    <property type="component" value="Unassembled WGS sequence"/>
</dbReference>
<evidence type="ECO:0000256" key="6">
    <source>
        <dbReference type="RuleBase" id="RU368027"/>
    </source>
</evidence>
<dbReference type="EMBL" id="KI927239">
    <property type="protein sequence ID" value="ETW57934.1"/>
    <property type="molecule type" value="Genomic_DNA"/>
</dbReference>
<keyword evidence="7" id="KW-0175">Coiled coil</keyword>
<dbReference type="OMA" id="HEAMKDI"/>
<dbReference type="InterPro" id="IPR009292">
    <property type="entry name" value="RRP36"/>
</dbReference>
<evidence type="ECO:0000256" key="1">
    <source>
        <dbReference type="ARBA" id="ARBA00004604"/>
    </source>
</evidence>
<dbReference type="GO" id="GO:0005730">
    <property type="term" value="C:nucleolus"/>
    <property type="evidence" value="ECO:0007669"/>
    <property type="project" value="UniProtKB-SubCell"/>
</dbReference>
<comment type="subunit">
    <text evidence="6">Associates with 90S and pre-40S pre-ribosomal particles.</text>
</comment>
<accession>W4J7C5</accession>
<proteinExistence type="inferred from homology"/>
<evidence type="ECO:0000256" key="7">
    <source>
        <dbReference type="SAM" id="Coils"/>
    </source>
</evidence>
<comment type="function">
    <text evidence="6">Component of the 90S pre-ribosome involved in the maturation of rRNAs. Required for early cleavages of the pre-RNAs in the 40S ribosomal subunit maturation pathway.</text>
</comment>
<reference evidence="8 9" key="1">
    <citation type="submission" date="2013-02" db="EMBL/GenBank/DDBJ databases">
        <title>The Genome Annotation of Plasmodium falciparum Palo Alto/Uganda.</title>
        <authorList>
            <consortium name="The Broad Institute Genome Sequencing Platform"/>
            <consortium name="The Broad Institute Genome Sequencing Center for Infectious Disease"/>
            <person name="Neafsey D."/>
            <person name="Hoffman S."/>
            <person name="Volkman S."/>
            <person name="Rosenthal P."/>
            <person name="Walker B."/>
            <person name="Young S.K."/>
            <person name="Zeng Q."/>
            <person name="Gargeya S."/>
            <person name="Fitzgerald M."/>
            <person name="Haas B."/>
            <person name="Abouelleil A."/>
            <person name="Allen A.W."/>
            <person name="Alvarado L."/>
            <person name="Arachchi H.M."/>
            <person name="Berlin A.M."/>
            <person name="Chapman S.B."/>
            <person name="Gainer-Dewar J."/>
            <person name="Goldberg J."/>
            <person name="Griggs A."/>
            <person name="Gujja S."/>
            <person name="Hansen M."/>
            <person name="Howarth C."/>
            <person name="Imamovic A."/>
            <person name="Ireland A."/>
            <person name="Larimer J."/>
            <person name="McCowan C."/>
            <person name="Murphy C."/>
            <person name="Pearson M."/>
            <person name="Poon T.W."/>
            <person name="Priest M."/>
            <person name="Roberts A."/>
            <person name="Saif S."/>
            <person name="Shea T."/>
            <person name="Sisk P."/>
            <person name="Sykes S."/>
            <person name="Wortman J."/>
            <person name="Nusbaum C."/>
            <person name="Birren B."/>
        </authorList>
    </citation>
    <scope>NUCLEOTIDE SEQUENCE [LARGE SCALE GENOMIC DNA]</scope>
    <source>
        <strain evidence="8 9">Palo Alto/Uganda</strain>
    </source>
</reference>
<name>W4J7C5_PLAFP</name>
<keyword evidence="4 6" id="KW-0698">rRNA processing</keyword>
<evidence type="ECO:0000256" key="4">
    <source>
        <dbReference type="ARBA" id="ARBA00022552"/>
    </source>
</evidence>
<dbReference type="AlphaFoldDB" id="W4J7C5"/>
<dbReference type="GO" id="GO:0030686">
    <property type="term" value="C:90S preribosome"/>
    <property type="evidence" value="ECO:0007669"/>
    <property type="project" value="TreeGrafter"/>
</dbReference>
<evidence type="ECO:0000313" key="8">
    <source>
        <dbReference type="EMBL" id="ETW57934.1"/>
    </source>
</evidence>
<sequence length="238" mass="28651">MEGQHKEKNTKIKKSKKPLVVSNRKPFNVFEKKKSAKPLVRDPRFSDFSGSFNANFFRNAYKFLYDSREQEKKIIEKKLKSKNITQEEKDELKKKYNDYKSTDILLKKKEEERKLKAELVKQEKQNIITKNKKPYYYSDRKIKKIVQEKLSSRTFEVTNEEKKKLAWNANMDITQKKEEYNFEYDNNNNNNNNNKHNKKKEEIKKEFKYLVPGERVKFSVIYDEKSNSSKAINVDYID</sequence>
<dbReference type="OrthoDB" id="448446at2759"/>
<protein>
    <recommendedName>
        <fullName evidence="6">rRNA biogenesis protein RRP36</fullName>
    </recommendedName>
</protein>
<dbReference type="PANTHER" id="PTHR21738">
    <property type="entry name" value="RIBOSOMAL RNA PROCESSING PROTEIN 36 HOMOLOG"/>
    <property type="match status" value="1"/>
</dbReference>
<dbReference type="InterPro" id="IPR012340">
    <property type="entry name" value="NA-bd_OB-fold"/>
</dbReference>
<feature type="coiled-coil region" evidence="7">
    <location>
        <begin position="75"/>
        <end position="126"/>
    </location>
</feature>
<evidence type="ECO:0000256" key="2">
    <source>
        <dbReference type="ARBA" id="ARBA00009418"/>
    </source>
</evidence>
<evidence type="ECO:0000256" key="5">
    <source>
        <dbReference type="ARBA" id="ARBA00023242"/>
    </source>
</evidence>
<keyword evidence="5 6" id="KW-0539">Nucleus</keyword>
<dbReference type="Gene3D" id="2.40.50.140">
    <property type="entry name" value="Nucleic acid-binding proteins"/>
    <property type="match status" value="1"/>
</dbReference>
<evidence type="ECO:0000313" key="9">
    <source>
        <dbReference type="Proteomes" id="UP000019103"/>
    </source>
</evidence>
<reference evidence="8 9" key="2">
    <citation type="submission" date="2013-02" db="EMBL/GenBank/DDBJ databases">
        <title>The Genome Sequence of Plasmodium falciparum Palo Alto/Uganda.</title>
        <authorList>
            <consortium name="The Broad Institute Genome Sequencing Platform"/>
            <consortium name="The Broad Institute Genome Sequencing Center for Infectious Disease"/>
            <person name="Neafsey D."/>
            <person name="Cheeseman I."/>
            <person name="Volkman S."/>
            <person name="Adams J."/>
            <person name="Walker B."/>
            <person name="Young S.K."/>
            <person name="Zeng Q."/>
            <person name="Gargeya S."/>
            <person name="Fitzgerald M."/>
            <person name="Haas B."/>
            <person name="Abouelleil A."/>
            <person name="Alvarado L."/>
            <person name="Arachchi H.M."/>
            <person name="Berlin A.M."/>
            <person name="Chapman S.B."/>
            <person name="Dewar J."/>
            <person name="Goldberg J."/>
            <person name="Griggs A."/>
            <person name="Gujja S."/>
            <person name="Hansen M."/>
            <person name="Howarth C."/>
            <person name="Imamovic A."/>
            <person name="Larimer J."/>
            <person name="McCowan C."/>
            <person name="Murphy C."/>
            <person name="Neiman D."/>
            <person name="Pearson M."/>
            <person name="Priest M."/>
            <person name="Roberts A."/>
            <person name="Saif S."/>
            <person name="Shea T."/>
            <person name="Sisk P."/>
            <person name="Sykes S."/>
            <person name="Wortman J."/>
            <person name="Nusbaum C."/>
            <person name="Birren B."/>
        </authorList>
    </citation>
    <scope>NUCLEOTIDE SEQUENCE [LARGE SCALE GENOMIC DNA]</scope>
    <source>
        <strain evidence="8 9">Palo Alto/Uganda</strain>
    </source>
</reference>
<comment type="subcellular location">
    <subcellularLocation>
        <location evidence="1 6">Nucleus</location>
        <location evidence="1 6">Nucleolus</location>
    </subcellularLocation>
</comment>
<evidence type="ECO:0000256" key="3">
    <source>
        <dbReference type="ARBA" id="ARBA00022517"/>
    </source>
</evidence>